<dbReference type="PANTHER" id="PTHR11645">
    <property type="entry name" value="PYRROLINE-5-CARBOXYLATE REDUCTASE"/>
    <property type="match status" value="1"/>
</dbReference>
<comment type="similarity">
    <text evidence="1">Belongs to the pyrroline-5-carboxylate reductase family.</text>
</comment>
<sequence>MKIGVIGTGTIASAVVHGLAGQGHGILVSERSADKAAELAARIEEVNIADNQSILNASDVVFLGLMAEHAAEVLQPLSFDADHRIVSLMAGASLDQVQHMVGPAKAEAVMIPFPGIAQGGSPIMVRGNAALIRDLFAPANSVFDLKTDAELAAYLCAQAVLSPAAKMVNGAAGWLGERVADPQQAEDFLRVLVGSSLLASETGPLLEALDTPGGYNARLRDHMVDQGMAAALMAGLDNLSET</sequence>
<name>A0ABZ2XS98_9RHOB</name>
<dbReference type="Gene3D" id="3.40.50.720">
    <property type="entry name" value="NAD(P)-binding Rossmann-like Domain"/>
    <property type="match status" value="1"/>
</dbReference>
<proteinExistence type="inferred from homology"/>
<feature type="domain" description="Pyrroline-5-carboxylate reductase catalytic N-terminal" evidence="2">
    <location>
        <begin position="2"/>
        <end position="91"/>
    </location>
</feature>
<organism evidence="3 4">
    <name type="scientific">Aliisedimentitalea scapharcae</name>
    <dbReference type="NCBI Taxonomy" id="1524259"/>
    <lineage>
        <taxon>Bacteria</taxon>
        <taxon>Pseudomonadati</taxon>
        <taxon>Pseudomonadota</taxon>
        <taxon>Alphaproteobacteria</taxon>
        <taxon>Rhodobacterales</taxon>
        <taxon>Roseobacteraceae</taxon>
        <taxon>Aliisedimentitalea</taxon>
    </lineage>
</organism>
<accession>A0ABZ2XS98</accession>
<dbReference type="Proteomes" id="UP001623232">
    <property type="component" value="Chromosome"/>
</dbReference>
<evidence type="ECO:0000313" key="3">
    <source>
        <dbReference type="EMBL" id="WZK88267.1"/>
    </source>
</evidence>
<dbReference type="EMBL" id="CP123584">
    <property type="protein sequence ID" value="WZK88267.1"/>
    <property type="molecule type" value="Genomic_DNA"/>
</dbReference>
<dbReference type="Pfam" id="PF03807">
    <property type="entry name" value="F420_oxidored"/>
    <property type="match status" value="1"/>
</dbReference>
<dbReference type="SUPFAM" id="SSF51735">
    <property type="entry name" value="NAD(P)-binding Rossmann-fold domains"/>
    <property type="match status" value="1"/>
</dbReference>
<gene>
    <name evidence="3" type="ORF">QEZ52_16935</name>
</gene>
<dbReference type="InterPro" id="IPR028939">
    <property type="entry name" value="P5C_Rdtase_cat_N"/>
</dbReference>
<dbReference type="PANTHER" id="PTHR11645:SF13">
    <property type="entry name" value="PYRROLINE-5-CARBOXYLATE REDUCTASE CATALYTIC N-TERMINAL DOMAIN-CONTAINING PROTEIN"/>
    <property type="match status" value="1"/>
</dbReference>
<evidence type="ECO:0000256" key="1">
    <source>
        <dbReference type="ARBA" id="ARBA00005525"/>
    </source>
</evidence>
<keyword evidence="4" id="KW-1185">Reference proteome</keyword>
<evidence type="ECO:0000313" key="4">
    <source>
        <dbReference type="Proteomes" id="UP001623232"/>
    </source>
</evidence>
<dbReference type="RefSeq" id="WP_406645650.1">
    <property type="nucleotide sequence ID" value="NZ_CP123584.1"/>
</dbReference>
<evidence type="ECO:0000259" key="2">
    <source>
        <dbReference type="Pfam" id="PF03807"/>
    </source>
</evidence>
<dbReference type="InterPro" id="IPR036291">
    <property type="entry name" value="NAD(P)-bd_dom_sf"/>
</dbReference>
<reference evidence="3 4" key="1">
    <citation type="submission" date="2023-04" db="EMBL/GenBank/DDBJ databases">
        <title>Complete genome sequence of Alisedimentitalea scapharcae.</title>
        <authorList>
            <person name="Rong J.-C."/>
            <person name="Yi M.-L."/>
            <person name="Zhao Q."/>
        </authorList>
    </citation>
    <scope>NUCLEOTIDE SEQUENCE [LARGE SCALE GENOMIC DNA]</scope>
    <source>
        <strain evidence="3 4">KCTC 42119</strain>
    </source>
</reference>
<protein>
    <submittedName>
        <fullName evidence="3">NAD(P)-binding domain-containing protein</fullName>
    </submittedName>
</protein>